<dbReference type="InterPro" id="IPR029044">
    <property type="entry name" value="Nucleotide-diphossugar_trans"/>
</dbReference>
<dbReference type="GO" id="GO:0006487">
    <property type="term" value="P:protein N-linked glycosylation"/>
    <property type="evidence" value="ECO:0007669"/>
    <property type="project" value="TreeGrafter"/>
</dbReference>
<feature type="region of interest" description="Disordered" evidence="1">
    <location>
        <begin position="609"/>
        <end position="648"/>
    </location>
</feature>
<protein>
    <submittedName>
        <fullName evidence="2">Alpha-1,6-mannosyltransferase subunit</fullName>
    </submittedName>
</protein>
<keyword evidence="2" id="KW-0808">Transferase</keyword>
<evidence type="ECO:0000313" key="2">
    <source>
        <dbReference type="EMBL" id="GBF90195.1"/>
    </source>
</evidence>
<dbReference type="Pfam" id="PF04488">
    <property type="entry name" value="Gly_transf_sug"/>
    <property type="match status" value="1"/>
</dbReference>
<feature type="compositionally biased region" description="Basic residues" evidence="1">
    <location>
        <begin position="70"/>
        <end position="80"/>
    </location>
</feature>
<dbReference type="GO" id="GO:0000136">
    <property type="term" value="C:mannan polymerase complex"/>
    <property type="evidence" value="ECO:0007669"/>
    <property type="project" value="TreeGrafter"/>
</dbReference>
<gene>
    <name evidence="2" type="ORF">Rsub_03328</name>
</gene>
<dbReference type="InParanoid" id="A0A2V0NZF3"/>
<feature type="compositionally biased region" description="Low complexity" evidence="1">
    <location>
        <begin position="619"/>
        <end position="634"/>
    </location>
</feature>
<dbReference type="AlphaFoldDB" id="A0A2V0NZF3"/>
<feature type="compositionally biased region" description="Gly residues" evidence="1">
    <location>
        <begin position="57"/>
        <end position="68"/>
    </location>
</feature>
<keyword evidence="2" id="KW-0328">Glycosyltransferase</keyword>
<sequence>MQADSSGGGGGAQQGAVHRHAPARPLADGAWGSSGGGSSGATNSGGGSSSSSSSRGSGRGSSGSGSGPRSGHRFACRPRPRGAGSGGAGSAVVAAWLALLLLMCPMAAPRPVAVLPGPLGPGHAAPSEQGRALVGAGGALSAIAAAASGGRAAPSPWPPSAPPPVLATLMGVPMPQLPPESVAAAETALAAARREAASPAGVTIGGLFGLTLEEQVLMARLAGQEVRGSFDAVGGMSKSDPGYWRALDEHLNKTTTLKHMYESTWYKCSKLSNGMAERYPSIDALEAAAHAHIVAWLGLREHQIPPHGATASLDQLVSILDSINASARIVTDPLPFLATQRVPTDRNGLPLLIHMTLRDKASFSRHHVLSIASWSRANPDYALLMFDDSDLRSYLSHNLENGAELFDQLKTPVERADLWRYVVMCTHGGVYADADTLCVRPVQEWNRENGHDAEVFFGVEDVFRRDPLAGDSGWGQRAGLFGVQFEQWALASAPGHPVHCGVARRISERIASEARSPKPRGEDNWSILHRTGPHVWTDAVLAWTHGKGVGYHEGLQTGGRLVGGGARVMPGETFGCAARFFNREAKLDQVYVMHMFRGGWRKRLANGGLAGGSSGSGGSSSSSGRSGGSSSTGSSGSGSSSGSGQEVWGTADYGQAQALISTAAGAFPTN</sequence>
<dbReference type="STRING" id="307507.A0A2V0NZF3"/>
<dbReference type="GO" id="GO:0000009">
    <property type="term" value="F:alpha-1,6-mannosyltransferase activity"/>
    <property type="evidence" value="ECO:0007669"/>
    <property type="project" value="InterPro"/>
</dbReference>
<name>A0A2V0NZF3_9CHLO</name>
<evidence type="ECO:0000256" key="1">
    <source>
        <dbReference type="SAM" id="MobiDB-lite"/>
    </source>
</evidence>
<organism evidence="2 3">
    <name type="scientific">Raphidocelis subcapitata</name>
    <dbReference type="NCBI Taxonomy" id="307507"/>
    <lineage>
        <taxon>Eukaryota</taxon>
        <taxon>Viridiplantae</taxon>
        <taxon>Chlorophyta</taxon>
        <taxon>core chlorophytes</taxon>
        <taxon>Chlorophyceae</taxon>
        <taxon>CS clade</taxon>
        <taxon>Sphaeropleales</taxon>
        <taxon>Selenastraceae</taxon>
        <taxon>Raphidocelis</taxon>
    </lineage>
</organism>
<accession>A0A2V0NZF3</accession>
<feature type="compositionally biased region" description="Gly residues" evidence="1">
    <location>
        <begin position="32"/>
        <end position="48"/>
    </location>
</feature>
<dbReference type="PANTHER" id="PTHR31834">
    <property type="entry name" value="INITIATION-SPECIFIC ALPHA-1,6-MANNOSYLTRANSFERASE"/>
    <property type="match status" value="1"/>
</dbReference>
<keyword evidence="3" id="KW-1185">Reference proteome</keyword>
<feature type="compositionally biased region" description="Gly residues" evidence="1">
    <location>
        <begin position="609"/>
        <end position="618"/>
    </location>
</feature>
<proteinExistence type="predicted"/>
<dbReference type="EMBL" id="BDRX01000015">
    <property type="protein sequence ID" value="GBF90195.1"/>
    <property type="molecule type" value="Genomic_DNA"/>
</dbReference>
<dbReference type="InterPro" id="IPR039367">
    <property type="entry name" value="Och1-like"/>
</dbReference>
<dbReference type="InterPro" id="IPR007577">
    <property type="entry name" value="GlycoTrfase_DXD_sugar-bd_CS"/>
</dbReference>
<feature type="compositionally biased region" description="Gly residues" evidence="1">
    <location>
        <begin position="1"/>
        <end position="13"/>
    </location>
</feature>
<reference evidence="2 3" key="1">
    <citation type="journal article" date="2018" name="Sci. Rep.">
        <title>Raphidocelis subcapitata (=Pseudokirchneriella subcapitata) provides an insight into genome evolution and environmental adaptations in the Sphaeropleales.</title>
        <authorList>
            <person name="Suzuki S."/>
            <person name="Yamaguchi H."/>
            <person name="Nakajima N."/>
            <person name="Kawachi M."/>
        </authorList>
    </citation>
    <scope>NUCLEOTIDE SEQUENCE [LARGE SCALE GENOMIC DNA]</scope>
    <source>
        <strain evidence="2 3">NIES-35</strain>
    </source>
</reference>
<feature type="region of interest" description="Disordered" evidence="1">
    <location>
        <begin position="1"/>
        <end position="88"/>
    </location>
</feature>
<dbReference type="PANTHER" id="PTHR31834:SF1">
    <property type="entry name" value="INITIATION-SPECIFIC ALPHA-1,6-MANNOSYLTRANSFERASE"/>
    <property type="match status" value="1"/>
</dbReference>
<comment type="caution">
    <text evidence="2">The sequence shown here is derived from an EMBL/GenBank/DDBJ whole genome shotgun (WGS) entry which is preliminary data.</text>
</comment>
<dbReference type="SUPFAM" id="SSF53448">
    <property type="entry name" value="Nucleotide-diphospho-sugar transferases"/>
    <property type="match status" value="1"/>
</dbReference>
<dbReference type="OrthoDB" id="513717at2759"/>
<dbReference type="Gene3D" id="3.90.550.20">
    <property type="match status" value="1"/>
</dbReference>
<dbReference type="Proteomes" id="UP000247498">
    <property type="component" value="Unassembled WGS sequence"/>
</dbReference>
<evidence type="ECO:0000313" key="3">
    <source>
        <dbReference type="Proteomes" id="UP000247498"/>
    </source>
</evidence>